<dbReference type="InterPro" id="IPR051143">
    <property type="entry name" value="TrkH_K-transport"/>
</dbReference>
<keyword evidence="9 10" id="KW-0472">Membrane</keyword>
<comment type="similarity">
    <text evidence="2 10">Belongs to the TrkH potassium transport family.</text>
</comment>
<keyword evidence="8 10" id="KW-0406">Ion transport</keyword>
<dbReference type="InterPro" id="IPR003445">
    <property type="entry name" value="Cat_transpt"/>
</dbReference>
<feature type="region of interest" description="Disordered" evidence="11">
    <location>
        <begin position="793"/>
        <end position="817"/>
    </location>
</feature>
<evidence type="ECO:0000256" key="10">
    <source>
        <dbReference type="PIRNR" id="PIRNR002450"/>
    </source>
</evidence>
<evidence type="ECO:0000256" key="11">
    <source>
        <dbReference type="SAM" id="MobiDB-lite"/>
    </source>
</evidence>
<gene>
    <name evidence="12" type="ORF">HGRIS_007326</name>
</gene>
<feature type="region of interest" description="Disordered" evidence="11">
    <location>
        <begin position="259"/>
        <end position="305"/>
    </location>
</feature>
<keyword evidence="4 10" id="KW-0633">Potassium transport</keyword>
<dbReference type="Proteomes" id="UP001556367">
    <property type="component" value="Unassembled WGS sequence"/>
</dbReference>
<dbReference type="PANTHER" id="PTHR31064:SF30">
    <property type="entry name" value="HIGH-AFFINITY POTASSIUM TRANSPORT PROTEIN-RELATED"/>
    <property type="match status" value="1"/>
</dbReference>
<accession>A0ABR3J4L3</accession>
<feature type="transmembrane region" description="Helical" evidence="10">
    <location>
        <begin position="20"/>
        <end position="42"/>
    </location>
</feature>
<evidence type="ECO:0000256" key="5">
    <source>
        <dbReference type="ARBA" id="ARBA00022692"/>
    </source>
</evidence>
<evidence type="ECO:0000256" key="6">
    <source>
        <dbReference type="ARBA" id="ARBA00022958"/>
    </source>
</evidence>
<comment type="subcellular location">
    <subcellularLocation>
        <location evidence="1">Membrane</location>
        <topology evidence="1">Multi-pass membrane protein</topology>
    </subcellularLocation>
</comment>
<keyword evidence="3 10" id="KW-0813">Transport</keyword>
<feature type="transmembrane region" description="Helical" evidence="10">
    <location>
        <begin position="672"/>
        <end position="689"/>
    </location>
</feature>
<feature type="transmembrane region" description="Helical" evidence="10">
    <location>
        <begin position="82"/>
        <end position="102"/>
    </location>
</feature>
<keyword evidence="7 10" id="KW-1133">Transmembrane helix</keyword>
<feature type="transmembrane region" description="Helical" evidence="10">
    <location>
        <begin position="701"/>
        <end position="723"/>
    </location>
</feature>
<dbReference type="InterPro" id="IPR015958">
    <property type="entry name" value="Trk1_fungi"/>
</dbReference>
<evidence type="ECO:0000256" key="2">
    <source>
        <dbReference type="ARBA" id="ARBA00009137"/>
    </source>
</evidence>
<sequence>MLSDNGGTIGIWAQIKRHLNFFRIHLIVFTFTPLVFSAVFYASNGQNHIPYIDALFNCISAMSVCGLATVDMSRLTPWQQTILFLQMCIGSPIVGAWLMVYIRRRYFIKKFQHIIKAAALNSQLRRAGPLRRPRTQAVTQALPWPLSLFYSNKNKPPTRTVKDITSHHVNDLAVEEEALDNKPVGILTKSQEIAHTHGIANPSESTLLKNRVRRLSEPGVRPSIQQTLFRAELMRLGDASQANLTTPPRNHVTFVPGQLTEERSPDTRSPNIRSPGRSFHSSLRTPTTFRTNQTTQSRQSTKYNDLGGFPMPLDLLTRFIRYAHRRWTERADTKLPSDRKGTADSNPNSKFDFKEAAMFGEPPSAPVSYVSFPPIVGRNSMFHLLTEEQLEELGGVEYRALTALLWIVAGYHILVQLIAFVIMAPYMSTSRFSSTFVPPQLHRPVSPVWFSLFQSVSAYSNTGMSLVDQSMVPFQRAYPTEVVLIFLILAGNTAFPIFLRFTIWILTKLVPSQSRANETLHFLLDHPRRCFLYLFPSHQTWFLLTVVVALTFTDWLFFLVLDIGNAAIDMIPIGVRIIVSLMQAASVRAAGFAVVSLLSLAPAVKVLYLIMMYVSVYPIALSVRATNVYEEQSLGIFNAENENPYNEFQFHPSGSRATVWSRYLALHARRQLAFDMWWLGLALFLVCVIERRNLTEEANATWFNIFSITFDLVSAYGSVGLSLGLPTQNYSFSGALKPASKLIICLVMLRGRHRGLPVAIDRAIMLPAEFEKHHSDEHLPNSFSPRPPAWSPHSLGGYSMTREGRQPSATRAGHISS</sequence>
<proteinExistence type="inferred from homology"/>
<comment type="caution">
    <text evidence="12">The sequence shown here is derived from an EMBL/GenBank/DDBJ whole genome shotgun (WGS) entry which is preliminary data.</text>
</comment>
<evidence type="ECO:0000256" key="8">
    <source>
        <dbReference type="ARBA" id="ARBA00023065"/>
    </source>
</evidence>
<evidence type="ECO:0000313" key="13">
    <source>
        <dbReference type="Proteomes" id="UP001556367"/>
    </source>
</evidence>
<protein>
    <recommendedName>
        <fullName evidence="10">Potassium transport protein</fullName>
    </recommendedName>
</protein>
<feature type="transmembrane region" description="Helical" evidence="10">
    <location>
        <begin position="482"/>
        <end position="506"/>
    </location>
</feature>
<feature type="compositionally biased region" description="Low complexity" evidence="11">
    <location>
        <begin position="284"/>
        <end position="301"/>
    </location>
</feature>
<keyword evidence="13" id="KW-1185">Reference proteome</keyword>
<evidence type="ECO:0000256" key="7">
    <source>
        <dbReference type="ARBA" id="ARBA00022989"/>
    </source>
</evidence>
<dbReference type="NCBIfam" id="TIGR00934">
    <property type="entry name" value="2a38euk"/>
    <property type="match status" value="1"/>
</dbReference>
<feature type="transmembrane region" description="Helical" evidence="10">
    <location>
        <begin position="54"/>
        <end position="70"/>
    </location>
</feature>
<name>A0ABR3J4L3_9AGAR</name>
<dbReference type="PIRSF" id="PIRSF002450">
    <property type="entry name" value="K+_transpter_TRK"/>
    <property type="match status" value="1"/>
</dbReference>
<reference evidence="13" key="1">
    <citation type="submission" date="2024-06" db="EMBL/GenBank/DDBJ databases">
        <title>Multi-omics analyses provide insights into the biosynthesis of the anticancer antibiotic pleurotin in Hohenbuehelia grisea.</title>
        <authorList>
            <person name="Weaver J.A."/>
            <person name="Alberti F."/>
        </authorList>
    </citation>
    <scope>NUCLEOTIDE SEQUENCE [LARGE SCALE GENOMIC DNA]</scope>
    <source>
        <strain evidence="13">T-177</strain>
    </source>
</reference>
<keyword evidence="6 10" id="KW-0630">Potassium</keyword>
<evidence type="ECO:0000256" key="1">
    <source>
        <dbReference type="ARBA" id="ARBA00004141"/>
    </source>
</evidence>
<evidence type="ECO:0000256" key="9">
    <source>
        <dbReference type="ARBA" id="ARBA00023136"/>
    </source>
</evidence>
<dbReference type="EMBL" id="JASNQZ010000011">
    <property type="protein sequence ID" value="KAL0950517.1"/>
    <property type="molecule type" value="Genomic_DNA"/>
</dbReference>
<dbReference type="PANTHER" id="PTHR31064">
    <property type="entry name" value="POTASSIUM TRANSPORT PROTEIN DDB_G0292412-RELATED"/>
    <property type="match status" value="1"/>
</dbReference>
<dbReference type="InterPro" id="IPR004773">
    <property type="entry name" value="K/Na_transp_Trk1/HKT1"/>
</dbReference>
<evidence type="ECO:0000256" key="4">
    <source>
        <dbReference type="ARBA" id="ARBA00022538"/>
    </source>
</evidence>
<evidence type="ECO:0000256" key="3">
    <source>
        <dbReference type="ARBA" id="ARBA00022448"/>
    </source>
</evidence>
<evidence type="ECO:0000313" key="12">
    <source>
        <dbReference type="EMBL" id="KAL0950517.1"/>
    </source>
</evidence>
<organism evidence="12 13">
    <name type="scientific">Hohenbuehelia grisea</name>
    <dbReference type="NCBI Taxonomy" id="104357"/>
    <lineage>
        <taxon>Eukaryota</taxon>
        <taxon>Fungi</taxon>
        <taxon>Dikarya</taxon>
        <taxon>Basidiomycota</taxon>
        <taxon>Agaricomycotina</taxon>
        <taxon>Agaricomycetes</taxon>
        <taxon>Agaricomycetidae</taxon>
        <taxon>Agaricales</taxon>
        <taxon>Pleurotineae</taxon>
        <taxon>Pleurotaceae</taxon>
        <taxon>Hohenbuehelia</taxon>
    </lineage>
</organism>
<feature type="transmembrane region" description="Helical" evidence="10">
    <location>
        <begin position="403"/>
        <end position="428"/>
    </location>
</feature>
<dbReference type="Pfam" id="PF02386">
    <property type="entry name" value="TrkH"/>
    <property type="match status" value="1"/>
</dbReference>
<keyword evidence="5 10" id="KW-0812">Transmembrane</keyword>
<feature type="transmembrane region" description="Helical" evidence="10">
    <location>
        <begin position="541"/>
        <end position="561"/>
    </location>
</feature>